<dbReference type="PANTHER" id="PTHR43861">
    <property type="entry name" value="TRANS-ACONITATE 2-METHYLTRANSFERASE-RELATED"/>
    <property type="match status" value="1"/>
</dbReference>
<dbReference type="PANTHER" id="PTHR43861:SF6">
    <property type="entry name" value="METHYLTRANSFERASE TYPE 11"/>
    <property type="match status" value="1"/>
</dbReference>
<gene>
    <name evidence="1" type="ORF">MNBD_BACTEROID06-716</name>
</gene>
<dbReference type="GO" id="GO:0008168">
    <property type="term" value="F:methyltransferase activity"/>
    <property type="evidence" value="ECO:0007669"/>
    <property type="project" value="UniProtKB-KW"/>
</dbReference>
<proteinExistence type="predicted"/>
<sequence>MTLEKLTHCPLCNSDKYELHKTVKDYTVSQEVFNIVACGNCSFLYTNPRPNSESLGAYYKSDNYISHTNKSNNPINLIYKLARTQTLKWKYNLIAKTTPKSILDYGCGTGHFLNYCKKKGLDVNGFEPDKEARTIAIQEVGNVIASTNFDIQKKFDVITLWHVLEHIPNLNEVVAWLKNHLAKNGRLIIAVPNPKSYDAQLFKEYWAAYDVPRHLYHFSKKTLEDLANRHSFSLESIHPMKLDSFYVSLLSNQHKYEATKPIKSFLNGLKSNSYAKETMNYSSLIYVLKHHNE</sequence>
<name>A0A3B0UIW6_9ZZZZ</name>
<keyword evidence="1" id="KW-0489">Methyltransferase</keyword>
<dbReference type="AlphaFoldDB" id="A0A3B0UIW6"/>
<dbReference type="InterPro" id="IPR029063">
    <property type="entry name" value="SAM-dependent_MTases_sf"/>
</dbReference>
<dbReference type="Gene3D" id="3.40.50.150">
    <property type="entry name" value="Vaccinia Virus protein VP39"/>
    <property type="match status" value="1"/>
</dbReference>
<dbReference type="GO" id="GO:0032259">
    <property type="term" value="P:methylation"/>
    <property type="evidence" value="ECO:0007669"/>
    <property type="project" value="UniProtKB-KW"/>
</dbReference>
<dbReference type="CDD" id="cd02440">
    <property type="entry name" value="AdoMet_MTases"/>
    <property type="match status" value="1"/>
</dbReference>
<dbReference type="Pfam" id="PF13489">
    <property type="entry name" value="Methyltransf_23"/>
    <property type="match status" value="1"/>
</dbReference>
<reference evidence="1" key="1">
    <citation type="submission" date="2018-06" db="EMBL/GenBank/DDBJ databases">
        <authorList>
            <person name="Zhirakovskaya E."/>
        </authorList>
    </citation>
    <scope>NUCLEOTIDE SEQUENCE</scope>
</reference>
<dbReference type="EMBL" id="UOES01000372">
    <property type="protein sequence ID" value="VAW28263.1"/>
    <property type="molecule type" value="Genomic_DNA"/>
</dbReference>
<evidence type="ECO:0000313" key="1">
    <source>
        <dbReference type="EMBL" id="VAW28263.1"/>
    </source>
</evidence>
<protein>
    <submittedName>
        <fullName evidence="1">SAM-dependent methyltransferase</fullName>
    </submittedName>
</protein>
<organism evidence="1">
    <name type="scientific">hydrothermal vent metagenome</name>
    <dbReference type="NCBI Taxonomy" id="652676"/>
    <lineage>
        <taxon>unclassified sequences</taxon>
        <taxon>metagenomes</taxon>
        <taxon>ecological metagenomes</taxon>
    </lineage>
</organism>
<dbReference type="SUPFAM" id="SSF53335">
    <property type="entry name" value="S-adenosyl-L-methionine-dependent methyltransferases"/>
    <property type="match status" value="1"/>
</dbReference>
<keyword evidence="1" id="KW-0808">Transferase</keyword>
<accession>A0A3B0UIW6</accession>